<dbReference type="SMART" id="SM00911">
    <property type="entry name" value="HWE_HK"/>
    <property type="match status" value="1"/>
</dbReference>
<feature type="domain" description="Response regulatory" evidence="9">
    <location>
        <begin position="16"/>
        <end position="132"/>
    </location>
</feature>
<evidence type="ECO:0000256" key="1">
    <source>
        <dbReference type="ARBA" id="ARBA00000085"/>
    </source>
</evidence>
<comment type="catalytic activity">
    <reaction evidence="1">
        <text>ATP + protein L-histidine = ADP + protein N-phospho-L-histidine.</text>
        <dbReference type="EC" id="2.7.13.3"/>
    </reaction>
</comment>
<dbReference type="GO" id="GO:0000160">
    <property type="term" value="P:phosphorelay signal transduction system"/>
    <property type="evidence" value="ECO:0007669"/>
    <property type="project" value="InterPro"/>
</dbReference>
<dbReference type="GO" id="GO:0005524">
    <property type="term" value="F:ATP binding"/>
    <property type="evidence" value="ECO:0007669"/>
    <property type="project" value="UniProtKB-KW"/>
</dbReference>
<dbReference type="PANTHER" id="PTHR41523">
    <property type="entry name" value="TWO-COMPONENT SYSTEM SENSOR PROTEIN"/>
    <property type="match status" value="1"/>
</dbReference>
<keyword evidence="7" id="KW-0067">ATP-binding</keyword>
<dbReference type="Pfam" id="PF00072">
    <property type="entry name" value="Response_reg"/>
    <property type="match status" value="1"/>
</dbReference>
<dbReference type="Gene3D" id="3.30.565.10">
    <property type="entry name" value="Histidine kinase-like ATPase, C-terminal domain"/>
    <property type="match status" value="1"/>
</dbReference>
<dbReference type="EC" id="2.7.13.3" evidence="2"/>
<evidence type="ECO:0000256" key="6">
    <source>
        <dbReference type="ARBA" id="ARBA00022777"/>
    </source>
</evidence>
<dbReference type="AlphaFoldDB" id="A0A1K2HUZ7"/>
<evidence type="ECO:0000256" key="8">
    <source>
        <dbReference type="PROSITE-ProRule" id="PRU00169"/>
    </source>
</evidence>
<sequence>MTASMSAPSPTPKPLRLLLLEDSAFDAELICEYLAKLAPIPEVDRVVGREDYLAALQRGGYDAILCDYSLPGFDGLSALRFARERLRETPFIFVSGVLGEETAIASFTSGATDYVLKQKLIRLPAAVERAVAEYRERIERRRTEERLQMLVAELSHRVKNTLATVMSIARRTAKSAHSVEDYETILISRLRALSDAHALVFEANWSETDLAQVMERTLRPFRREDRAFEIGGPHVALSPKAALTLSLVLHELATNAVRHGALSVETGSVTARWTIEEDGDRRLVHIHWQEQGGPAVEAPKRAGFGTTLLERSLAHDLDGEATISFAPEGFSCHLRFPAD</sequence>
<dbReference type="InterPro" id="IPR001789">
    <property type="entry name" value="Sig_transdc_resp-reg_receiver"/>
</dbReference>
<dbReference type="RefSeq" id="WP_244545248.1">
    <property type="nucleotide sequence ID" value="NZ_FPKU01000001.1"/>
</dbReference>
<dbReference type="SUPFAM" id="SSF55874">
    <property type="entry name" value="ATPase domain of HSP90 chaperone/DNA topoisomerase II/histidine kinase"/>
    <property type="match status" value="1"/>
</dbReference>
<accession>A0A1K2HUZ7</accession>
<dbReference type="Proteomes" id="UP000183447">
    <property type="component" value="Unassembled WGS sequence"/>
</dbReference>
<protein>
    <recommendedName>
        <fullName evidence="2">histidine kinase</fullName>
        <ecNumber evidence="2">2.7.13.3</ecNumber>
    </recommendedName>
</protein>
<dbReference type="SUPFAM" id="SSF52172">
    <property type="entry name" value="CheY-like"/>
    <property type="match status" value="1"/>
</dbReference>
<dbReference type="PROSITE" id="PS50110">
    <property type="entry name" value="RESPONSE_REGULATORY"/>
    <property type="match status" value="1"/>
</dbReference>
<evidence type="ECO:0000313" key="11">
    <source>
        <dbReference type="Proteomes" id="UP000183447"/>
    </source>
</evidence>
<evidence type="ECO:0000256" key="7">
    <source>
        <dbReference type="ARBA" id="ARBA00022840"/>
    </source>
</evidence>
<feature type="modified residue" description="4-aspartylphosphate" evidence="8">
    <location>
        <position position="67"/>
    </location>
</feature>
<keyword evidence="11" id="KW-1185">Reference proteome</keyword>
<dbReference type="EMBL" id="FPKU01000001">
    <property type="protein sequence ID" value="SFZ82458.1"/>
    <property type="molecule type" value="Genomic_DNA"/>
</dbReference>
<evidence type="ECO:0000313" key="10">
    <source>
        <dbReference type="EMBL" id="SFZ82458.1"/>
    </source>
</evidence>
<organism evidence="10 11">
    <name type="scientific">Devosia enhydra</name>
    <dbReference type="NCBI Taxonomy" id="665118"/>
    <lineage>
        <taxon>Bacteria</taxon>
        <taxon>Pseudomonadati</taxon>
        <taxon>Pseudomonadota</taxon>
        <taxon>Alphaproteobacteria</taxon>
        <taxon>Hyphomicrobiales</taxon>
        <taxon>Devosiaceae</taxon>
        <taxon>Devosia</taxon>
    </lineage>
</organism>
<dbReference type="Gene3D" id="3.40.50.2300">
    <property type="match status" value="1"/>
</dbReference>
<keyword evidence="6 10" id="KW-0418">Kinase</keyword>
<keyword evidence="4" id="KW-0808">Transferase</keyword>
<dbReference type="InterPro" id="IPR011006">
    <property type="entry name" value="CheY-like_superfamily"/>
</dbReference>
<evidence type="ECO:0000256" key="5">
    <source>
        <dbReference type="ARBA" id="ARBA00022741"/>
    </source>
</evidence>
<dbReference type="CDD" id="cd00156">
    <property type="entry name" value="REC"/>
    <property type="match status" value="1"/>
</dbReference>
<keyword evidence="5" id="KW-0547">Nucleotide-binding</keyword>
<dbReference type="SMART" id="SM00448">
    <property type="entry name" value="REC"/>
    <property type="match status" value="1"/>
</dbReference>
<evidence type="ECO:0000256" key="2">
    <source>
        <dbReference type="ARBA" id="ARBA00012438"/>
    </source>
</evidence>
<reference evidence="10 11" key="1">
    <citation type="submission" date="2016-11" db="EMBL/GenBank/DDBJ databases">
        <authorList>
            <person name="Jaros S."/>
            <person name="Januszkiewicz K."/>
            <person name="Wedrychowicz H."/>
        </authorList>
    </citation>
    <scope>NUCLEOTIDE SEQUENCE [LARGE SCALE GENOMIC DNA]</scope>
    <source>
        <strain evidence="10 11">ATCC 23634</strain>
    </source>
</reference>
<evidence type="ECO:0000256" key="4">
    <source>
        <dbReference type="ARBA" id="ARBA00022679"/>
    </source>
</evidence>
<dbReference type="STRING" id="665118.SAMN02983003_1089"/>
<evidence type="ECO:0000256" key="3">
    <source>
        <dbReference type="ARBA" id="ARBA00022553"/>
    </source>
</evidence>
<dbReference type="GO" id="GO:0004673">
    <property type="term" value="F:protein histidine kinase activity"/>
    <property type="evidence" value="ECO:0007669"/>
    <property type="project" value="UniProtKB-EC"/>
</dbReference>
<gene>
    <name evidence="10" type="ORF">SAMN02983003_1089</name>
</gene>
<dbReference type="PANTHER" id="PTHR41523:SF7">
    <property type="entry name" value="HISTIDINE KINASE"/>
    <property type="match status" value="1"/>
</dbReference>
<dbReference type="Pfam" id="PF07536">
    <property type="entry name" value="HWE_HK"/>
    <property type="match status" value="1"/>
</dbReference>
<dbReference type="InterPro" id="IPR011102">
    <property type="entry name" value="Sig_transdc_His_kinase_HWE"/>
</dbReference>
<proteinExistence type="predicted"/>
<keyword evidence="3 8" id="KW-0597">Phosphoprotein</keyword>
<dbReference type="InterPro" id="IPR036890">
    <property type="entry name" value="HATPase_C_sf"/>
</dbReference>
<name>A0A1K2HUZ7_9HYPH</name>
<evidence type="ECO:0000259" key="9">
    <source>
        <dbReference type="PROSITE" id="PS50110"/>
    </source>
</evidence>